<evidence type="ECO:0008006" key="6">
    <source>
        <dbReference type="Google" id="ProtNLM"/>
    </source>
</evidence>
<sequence>MPIGEELAQLLAEEASLLSFQNQLLATFQSYVAKKREIIQEIKALREQARQEKELRDQVNQKITELKNSRKELNVKRLKLLDEARKLEREAKSLIKGVNASEEELIQKLNELEWKYQTSSLSLEEDKRMVQIITALEHKLKLYEKYRQLLKEADKKRALSEQVKAEVGNIHNQILSLSKESNEHHKRLLEAKERARRLREEVNRLSEQIAQVKNQIQELKPRLREVRLKIRTLKEQLAEEKAIELAKRAQAVIEKQRQLAHQAKEKLKRGEKLSFEEFSALMEFEGLK</sequence>
<dbReference type="GO" id="GO:1990904">
    <property type="term" value="C:ribonucleoprotein complex"/>
    <property type="evidence" value="ECO:0007669"/>
    <property type="project" value="TreeGrafter"/>
</dbReference>
<feature type="coiled-coil region" evidence="1">
    <location>
        <begin position="28"/>
        <end position="273"/>
    </location>
</feature>
<proteinExistence type="predicted"/>
<evidence type="ECO:0000313" key="4">
    <source>
        <dbReference type="Proteomes" id="UP000272051"/>
    </source>
</evidence>
<dbReference type="GO" id="GO:0008298">
    <property type="term" value="P:intracellular mRNA localization"/>
    <property type="evidence" value="ECO:0007669"/>
    <property type="project" value="TreeGrafter"/>
</dbReference>
<dbReference type="InterPro" id="IPR055545">
    <property type="entry name" value="DUF7121"/>
</dbReference>
<comment type="caution">
    <text evidence="2">The sequence shown here is derived from an EMBL/GenBank/DDBJ whole genome shotgun (WGS) entry which is preliminary data.</text>
</comment>
<keyword evidence="1" id="KW-0175">Coiled coil</keyword>
<dbReference type="AlphaFoldDB" id="A0A497EQV2"/>
<dbReference type="GO" id="GO:0003729">
    <property type="term" value="F:mRNA binding"/>
    <property type="evidence" value="ECO:0007669"/>
    <property type="project" value="TreeGrafter"/>
</dbReference>
<evidence type="ECO:0000313" key="3">
    <source>
        <dbReference type="EMBL" id="RLE52288.1"/>
    </source>
</evidence>
<dbReference type="Pfam" id="PF23435">
    <property type="entry name" value="DUF7121"/>
    <property type="match status" value="1"/>
</dbReference>
<evidence type="ECO:0000313" key="2">
    <source>
        <dbReference type="EMBL" id="RLE49607.1"/>
    </source>
</evidence>
<dbReference type="Proteomes" id="UP000278475">
    <property type="component" value="Unassembled WGS sequence"/>
</dbReference>
<protein>
    <recommendedName>
        <fullName evidence="6">Phosphoserine phosphatase</fullName>
    </recommendedName>
</protein>
<evidence type="ECO:0000256" key="1">
    <source>
        <dbReference type="SAM" id="Coils"/>
    </source>
</evidence>
<dbReference type="EMBL" id="QMQV01000029">
    <property type="protein sequence ID" value="RLE49607.1"/>
    <property type="molecule type" value="Genomic_DNA"/>
</dbReference>
<dbReference type="EMBL" id="QMQX01000059">
    <property type="protein sequence ID" value="RLE52288.1"/>
    <property type="molecule type" value="Genomic_DNA"/>
</dbReference>
<dbReference type="Gene3D" id="1.10.287.950">
    <property type="entry name" value="Methyl-accepting chemotaxis protein"/>
    <property type="match status" value="1"/>
</dbReference>
<dbReference type="GO" id="GO:0042175">
    <property type="term" value="C:nuclear outer membrane-endoplasmic reticulum membrane network"/>
    <property type="evidence" value="ECO:0007669"/>
    <property type="project" value="TreeGrafter"/>
</dbReference>
<accession>A0A497EQV2</accession>
<dbReference type="Proteomes" id="UP000272051">
    <property type="component" value="Unassembled WGS sequence"/>
</dbReference>
<gene>
    <name evidence="2" type="ORF">DRJ31_04340</name>
    <name evidence="3" type="ORF">DRJ33_04185</name>
</gene>
<dbReference type="PANTHER" id="PTHR31027:SF2">
    <property type="entry name" value="LEBERCILIN DOMAIN-CONTAINING PROTEIN"/>
    <property type="match status" value="1"/>
</dbReference>
<name>A0A497EQV2_9CREN</name>
<evidence type="ECO:0000313" key="5">
    <source>
        <dbReference type="Proteomes" id="UP000278475"/>
    </source>
</evidence>
<organism evidence="2 5">
    <name type="scientific">Thermoproteota archaeon</name>
    <dbReference type="NCBI Taxonomy" id="2056631"/>
    <lineage>
        <taxon>Archaea</taxon>
        <taxon>Thermoproteota</taxon>
    </lineage>
</organism>
<reference evidence="4 5" key="1">
    <citation type="submission" date="2018-06" db="EMBL/GenBank/DDBJ databases">
        <title>Extensive metabolic versatility and redundancy in microbially diverse, dynamic hydrothermal sediments.</title>
        <authorList>
            <person name="Dombrowski N."/>
            <person name="Teske A."/>
            <person name="Baker B.J."/>
        </authorList>
    </citation>
    <scope>NUCLEOTIDE SEQUENCE [LARGE SCALE GENOMIC DNA]</scope>
    <source>
        <strain evidence="3">B34_G17</strain>
        <strain evidence="2">B66_G16</strain>
    </source>
</reference>
<dbReference type="PANTHER" id="PTHR31027">
    <property type="entry name" value="NUCLEAR SEGREGATION PROTEIN BFR1"/>
    <property type="match status" value="1"/>
</dbReference>
<dbReference type="InterPro" id="IPR039604">
    <property type="entry name" value="Bfr1"/>
</dbReference>